<dbReference type="AlphaFoldDB" id="A0AA38FFY0"/>
<name>A0AA38FFY0_TAXCH</name>
<evidence type="ECO:0000313" key="1">
    <source>
        <dbReference type="EMBL" id="KAH9299876.1"/>
    </source>
</evidence>
<accession>A0AA38FFY0</accession>
<sequence length="103" mass="11118">MLPPVAPFTDSVREARGGLEGRAGYGYSFTPFFLLFGIPHAKPRRVVRGPEGYAGGALGNLLGLQMARGQLPCDNDLIYIEFLMMSVQDGGQRSKTDDAILSV</sequence>
<comment type="caution">
    <text evidence="1">The sequence shown here is derived from an EMBL/GenBank/DDBJ whole genome shotgun (WGS) entry which is preliminary data.</text>
</comment>
<reference evidence="1 2" key="1">
    <citation type="journal article" date="2021" name="Nat. Plants">
        <title>The Taxus genome provides insights into paclitaxel biosynthesis.</title>
        <authorList>
            <person name="Xiong X."/>
            <person name="Gou J."/>
            <person name="Liao Q."/>
            <person name="Li Y."/>
            <person name="Zhou Q."/>
            <person name="Bi G."/>
            <person name="Li C."/>
            <person name="Du R."/>
            <person name="Wang X."/>
            <person name="Sun T."/>
            <person name="Guo L."/>
            <person name="Liang H."/>
            <person name="Lu P."/>
            <person name="Wu Y."/>
            <person name="Zhang Z."/>
            <person name="Ro D.K."/>
            <person name="Shang Y."/>
            <person name="Huang S."/>
            <person name="Yan J."/>
        </authorList>
    </citation>
    <scope>NUCLEOTIDE SEQUENCE [LARGE SCALE GENOMIC DNA]</scope>
    <source>
        <strain evidence="1">Ta-2019</strain>
    </source>
</reference>
<proteinExistence type="predicted"/>
<dbReference type="Proteomes" id="UP000824469">
    <property type="component" value="Unassembled WGS sequence"/>
</dbReference>
<keyword evidence="2" id="KW-1185">Reference proteome</keyword>
<gene>
    <name evidence="1" type="ORF">KI387_044099</name>
</gene>
<dbReference type="EMBL" id="JAHRHJ020000010">
    <property type="protein sequence ID" value="KAH9299876.1"/>
    <property type="molecule type" value="Genomic_DNA"/>
</dbReference>
<organism evidence="1 2">
    <name type="scientific">Taxus chinensis</name>
    <name type="common">Chinese yew</name>
    <name type="synonym">Taxus wallichiana var. chinensis</name>
    <dbReference type="NCBI Taxonomy" id="29808"/>
    <lineage>
        <taxon>Eukaryota</taxon>
        <taxon>Viridiplantae</taxon>
        <taxon>Streptophyta</taxon>
        <taxon>Embryophyta</taxon>
        <taxon>Tracheophyta</taxon>
        <taxon>Spermatophyta</taxon>
        <taxon>Pinopsida</taxon>
        <taxon>Pinidae</taxon>
        <taxon>Conifers II</taxon>
        <taxon>Cupressales</taxon>
        <taxon>Taxaceae</taxon>
        <taxon>Taxus</taxon>
    </lineage>
</organism>
<protein>
    <submittedName>
        <fullName evidence="1">Uncharacterized protein</fullName>
    </submittedName>
</protein>
<evidence type="ECO:0000313" key="2">
    <source>
        <dbReference type="Proteomes" id="UP000824469"/>
    </source>
</evidence>